<evidence type="ECO:0000313" key="18">
    <source>
        <dbReference type="RefSeq" id="XP_072588933.1"/>
    </source>
</evidence>
<feature type="compositionally biased region" description="Basic and acidic residues" evidence="12">
    <location>
        <begin position="906"/>
        <end position="916"/>
    </location>
</feature>
<evidence type="ECO:0000256" key="9">
    <source>
        <dbReference type="ARBA" id="ARBA00053332"/>
    </source>
</evidence>
<keyword evidence="7" id="KW-0175">Coiled coil</keyword>
<protein>
    <recommendedName>
        <fullName evidence="11">Centrosomal protein of 170 kDa</fullName>
    </recommendedName>
</protein>
<feature type="region of interest" description="Disordered" evidence="12">
    <location>
        <begin position="595"/>
        <end position="848"/>
    </location>
</feature>
<feature type="compositionally biased region" description="Polar residues" evidence="12">
    <location>
        <begin position="921"/>
        <end position="945"/>
    </location>
</feature>
<evidence type="ECO:0000256" key="2">
    <source>
        <dbReference type="ARBA" id="ARBA00004186"/>
    </source>
</evidence>
<feature type="compositionally biased region" description="Polar residues" evidence="12">
    <location>
        <begin position="1039"/>
        <end position="1049"/>
    </location>
</feature>
<comment type="similarity">
    <text evidence="3">Belongs to the CEP170 family.</text>
</comment>
<dbReference type="GeneID" id="112923523"/>
<evidence type="ECO:0000256" key="7">
    <source>
        <dbReference type="ARBA" id="ARBA00023054"/>
    </source>
</evidence>
<feature type="compositionally biased region" description="Low complexity" evidence="12">
    <location>
        <begin position="1122"/>
        <end position="1138"/>
    </location>
</feature>
<dbReference type="InterPro" id="IPR051176">
    <property type="entry name" value="Cent_Immune-Sig_Mod"/>
</dbReference>
<dbReference type="GO" id="GO:0005874">
    <property type="term" value="C:microtubule"/>
    <property type="evidence" value="ECO:0007669"/>
    <property type="project" value="UniProtKB-KW"/>
</dbReference>
<dbReference type="InterPro" id="IPR000253">
    <property type="entry name" value="FHA_dom"/>
</dbReference>
<dbReference type="RefSeq" id="XP_072588933.1">
    <property type="nucleotide sequence ID" value="XM_072732832.1"/>
</dbReference>
<gene>
    <name evidence="15 16 17 18" type="primary">CEP170</name>
</gene>
<evidence type="ECO:0000256" key="4">
    <source>
        <dbReference type="ARBA" id="ARBA00022490"/>
    </source>
</evidence>
<comment type="function">
    <text evidence="9">Plays a role in microtubule organization. Required for centriole subdistal appendage assembly.</text>
</comment>
<feature type="region of interest" description="Disordered" evidence="12">
    <location>
        <begin position="300"/>
        <end position="325"/>
    </location>
</feature>
<dbReference type="InterPro" id="IPR008984">
    <property type="entry name" value="SMAD_FHA_dom_sf"/>
</dbReference>
<evidence type="ECO:0000256" key="6">
    <source>
        <dbReference type="ARBA" id="ARBA00022701"/>
    </source>
</evidence>
<dbReference type="PANTHER" id="PTHR15715">
    <property type="entry name" value="CENTROSOMAL PROTEIN OF 170 KDA"/>
    <property type="match status" value="1"/>
</dbReference>
<feature type="compositionally biased region" description="Basic and acidic residues" evidence="12">
    <location>
        <begin position="595"/>
        <end position="604"/>
    </location>
</feature>
<evidence type="ECO:0000256" key="10">
    <source>
        <dbReference type="ARBA" id="ARBA00065884"/>
    </source>
</evidence>
<dbReference type="STRING" id="9627.ENSVVUP00000036986"/>
<dbReference type="Pfam" id="PF00498">
    <property type="entry name" value="FHA"/>
    <property type="match status" value="1"/>
</dbReference>
<dbReference type="PANTHER" id="PTHR15715:SF17">
    <property type="entry name" value="CENTROSOMAL PROTEIN OF 170 KDA"/>
    <property type="match status" value="1"/>
</dbReference>
<dbReference type="Pfam" id="PF15308">
    <property type="entry name" value="CEP170_C"/>
    <property type="match status" value="1"/>
</dbReference>
<feature type="compositionally biased region" description="Basic and acidic residues" evidence="12">
    <location>
        <begin position="727"/>
        <end position="738"/>
    </location>
</feature>
<dbReference type="Gene3D" id="2.60.200.20">
    <property type="match status" value="1"/>
</dbReference>
<dbReference type="CDD" id="cd22724">
    <property type="entry name" value="FHA_Cep170A"/>
    <property type="match status" value="1"/>
</dbReference>
<feature type="region of interest" description="Disordered" evidence="12">
    <location>
        <begin position="1381"/>
        <end position="1409"/>
    </location>
</feature>
<comment type="subunit">
    <text evidence="10">Interacts with CCDC68 and CCDC120; leading to recruitment to centrosomes. Interacts with PLK1. Interacts with NIN. Interacts with FHDC1. Interacts with CCDC61. Interacts with TBK1; efficient complex formation may be dependent on the presence of CCDC61.</text>
</comment>
<evidence type="ECO:0000259" key="13">
    <source>
        <dbReference type="PROSITE" id="PS50006"/>
    </source>
</evidence>
<dbReference type="FunFam" id="2.60.200.20:FF:000018">
    <property type="entry name" value="Centrosomal protein of 170 kDa"/>
    <property type="match status" value="1"/>
</dbReference>
<feature type="region of interest" description="Disordered" evidence="12">
    <location>
        <begin position="1238"/>
        <end position="1257"/>
    </location>
</feature>
<feature type="compositionally biased region" description="Basic and acidic residues" evidence="12">
    <location>
        <begin position="650"/>
        <end position="659"/>
    </location>
</feature>
<evidence type="ECO:0000256" key="8">
    <source>
        <dbReference type="ARBA" id="ARBA00023212"/>
    </source>
</evidence>
<evidence type="ECO:0000313" key="16">
    <source>
        <dbReference type="RefSeq" id="XP_025859174.1"/>
    </source>
</evidence>
<dbReference type="KEGG" id="vvp:112923523"/>
<feature type="compositionally biased region" description="Polar residues" evidence="12">
    <location>
        <begin position="1532"/>
        <end position="1545"/>
    </location>
</feature>
<keyword evidence="4" id="KW-0963">Cytoplasm</keyword>
<dbReference type="PROSITE" id="PS50006">
    <property type="entry name" value="FHA_DOMAIN"/>
    <property type="match status" value="1"/>
</dbReference>
<name>A0A3Q7SEV6_VULVU</name>
<proteinExistence type="inferred from homology"/>
<evidence type="ECO:0000256" key="5">
    <source>
        <dbReference type="ARBA" id="ARBA00022553"/>
    </source>
</evidence>
<keyword evidence="14" id="KW-1185">Reference proteome</keyword>
<evidence type="ECO:0000313" key="15">
    <source>
        <dbReference type="RefSeq" id="XP_025859173.1"/>
    </source>
</evidence>
<organism evidence="14 16">
    <name type="scientific">Vulpes vulpes</name>
    <name type="common">Red fox</name>
    <dbReference type="NCBI Taxonomy" id="9627"/>
    <lineage>
        <taxon>Eukaryota</taxon>
        <taxon>Metazoa</taxon>
        <taxon>Chordata</taxon>
        <taxon>Craniata</taxon>
        <taxon>Vertebrata</taxon>
        <taxon>Euteleostomi</taxon>
        <taxon>Mammalia</taxon>
        <taxon>Eutheria</taxon>
        <taxon>Laurasiatheria</taxon>
        <taxon>Carnivora</taxon>
        <taxon>Caniformia</taxon>
        <taxon>Canidae</taxon>
        <taxon>Vulpes</taxon>
    </lineage>
</organism>
<dbReference type="InterPro" id="IPR029300">
    <property type="entry name" value="CEP170_C"/>
</dbReference>
<dbReference type="RefSeq" id="XP_025859174.1">
    <property type="nucleotide sequence ID" value="XM_026003389.1"/>
</dbReference>
<dbReference type="RefSeq" id="XP_072588932.1">
    <property type="nucleotide sequence ID" value="XM_072732831.1"/>
</dbReference>
<feature type="region of interest" description="Disordered" evidence="12">
    <location>
        <begin position="906"/>
        <end position="1147"/>
    </location>
</feature>
<keyword evidence="5" id="KW-0597">Phosphoprotein</keyword>
<evidence type="ECO:0000256" key="12">
    <source>
        <dbReference type="SAM" id="MobiDB-lite"/>
    </source>
</evidence>
<feature type="compositionally biased region" description="Polar residues" evidence="12">
    <location>
        <begin position="783"/>
        <end position="796"/>
    </location>
</feature>
<feature type="region of interest" description="Disordered" evidence="12">
    <location>
        <begin position="340"/>
        <end position="450"/>
    </location>
</feature>
<feature type="compositionally biased region" description="Low complexity" evidence="12">
    <location>
        <begin position="970"/>
        <end position="983"/>
    </location>
</feature>
<feature type="region of interest" description="Disordered" evidence="12">
    <location>
        <begin position="1521"/>
        <end position="1555"/>
    </location>
</feature>
<evidence type="ECO:0000256" key="1">
    <source>
        <dbReference type="ARBA" id="ARBA00004114"/>
    </source>
</evidence>
<keyword evidence="6" id="KW-0493">Microtubule</keyword>
<reference evidence="16" key="2">
    <citation type="submission" date="2025-04" db="UniProtKB">
        <authorList>
            <consortium name="RefSeq"/>
        </authorList>
    </citation>
    <scope>IDENTIFICATION</scope>
    <source>
        <strain evidence="16">TameXAggressive cross</strain>
        <tissue evidence="16">Blood</tissue>
        <tissue evidence="17 18">Cell line</tissue>
    </source>
</reference>
<evidence type="ECO:0000313" key="14">
    <source>
        <dbReference type="Proteomes" id="UP001652641"/>
    </source>
</evidence>
<accession>A0A3Q7SEV6</accession>
<feature type="compositionally biased region" description="Basic and acidic residues" evidence="12">
    <location>
        <begin position="797"/>
        <end position="816"/>
    </location>
</feature>
<feature type="compositionally biased region" description="Basic and acidic residues" evidence="12">
    <location>
        <begin position="1060"/>
        <end position="1072"/>
    </location>
</feature>
<feature type="compositionally biased region" description="Basic and acidic residues" evidence="12">
    <location>
        <begin position="668"/>
        <end position="698"/>
    </location>
</feature>
<evidence type="ECO:0000256" key="11">
    <source>
        <dbReference type="ARBA" id="ARBA00070079"/>
    </source>
</evidence>
<dbReference type="SUPFAM" id="SSF49879">
    <property type="entry name" value="SMAD/FHA domain"/>
    <property type="match status" value="1"/>
</dbReference>
<feature type="region of interest" description="Disordered" evidence="12">
    <location>
        <begin position="465"/>
        <end position="510"/>
    </location>
</feature>
<dbReference type="Proteomes" id="UP001652641">
    <property type="component" value="Chromosome 13"/>
</dbReference>
<dbReference type="GO" id="GO:0005814">
    <property type="term" value="C:centriole"/>
    <property type="evidence" value="ECO:0007669"/>
    <property type="project" value="UniProtKB-SubCell"/>
</dbReference>
<feature type="compositionally biased region" description="Polar residues" evidence="12">
    <location>
        <begin position="758"/>
        <end position="771"/>
    </location>
</feature>
<feature type="domain" description="FHA" evidence="13">
    <location>
        <begin position="23"/>
        <end position="73"/>
    </location>
</feature>
<keyword evidence="8" id="KW-0206">Cytoskeleton</keyword>
<feature type="region of interest" description="Disordered" evidence="12">
    <location>
        <begin position="1326"/>
        <end position="1345"/>
    </location>
</feature>
<dbReference type="GO" id="GO:0005819">
    <property type="term" value="C:spindle"/>
    <property type="evidence" value="ECO:0007669"/>
    <property type="project" value="UniProtKB-SubCell"/>
</dbReference>
<evidence type="ECO:0000256" key="3">
    <source>
        <dbReference type="ARBA" id="ARBA00010436"/>
    </source>
</evidence>
<reference key="1">
    <citation type="submission" date="2019-01" db="UniProtKB">
        <authorList>
            <consortium name="RefSeq"/>
        </authorList>
    </citation>
    <scope>IDENTIFICATION</scope>
    <source>
        <strain evidence="15">TameXAggressive cross</strain>
        <tissue evidence="15">Blood</tissue>
    </source>
</reference>
<dbReference type="CTD" id="9859"/>
<feature type="compositionally biased region" description="Basic and acidic residues" evidence="12">
    <location>
        <begin position="348"/>
        <end position="358"/>
    </location>
</feature>
<feature type="compositionally biased region" description="Polar residues" evidence="12">
    <location>
        <begin position="619"/>
        <end position="636"/>
    </location>
</feature>
<evidence type="ECO:0000313" key="17">
    <source>
        <dbReference type="RefSeq" id="XP_072588932.1"/>
    </source>
</evidence>
<sequence>MSLTSWFLVSSGGTRHRLPREMIFVGRDDCELMLQSRSVDKQHAVINYDASVDEHLVKDLGSLNGTFVNDVRIPEQTYITLKLEDKLRFGYDTNLFTVVRGEMRVPEEALKHEKFTIQLQLSQKSSESELSKSACAKSIDSKVADTSTEVQHKATEVLKSEEKAMDISAMPRGTPLYGQPSWWGDDEVEDQRAFKSNGKAEEKSHETGTAGCSIDAKQVEEQSAAANEEVLFPFCREPSYFEIPTKEFQQPSQITESTIHEIPTKDTPSSHTAGAGHASFTIEFDDSTPGKVTIRDHVTKFTSDQRHKSKKSSPGTQDLPGIQTGMMAPENKVADWLAQNNPPQMVWERTEEDSKSIKSDVPVYLKRLKGNKHDDGTQSDSENAGAHRRCSKRAALEEHLRRHHSEQKKLQKAQSAEKHQDQAVTSSTHHRGGHGVPHGKLLKQKSEEPSVSIPFLQTALLRSSGSLGHRPSQEMDKMLKNQPTSATSEKDNDDDQSDKGTYTIELENPNSEEVEARKMIDKVFGVDDNQDYNRPIINEKHKDLIKDWALSSAAIVMEERKPLSTPGFHNSEEGASSSGNKRWVSQWASLAANHTRHDQEERIMELSVPVPLENDTDISESGISVRSTGSATSLASQGERRRRTLPQLPNEEKSLESSRAKVITQRSEIGEKQDTELQEKEAPTQAYQKDKQDADRPLSKMSRAVNGEAVRPGGDNKTLLHLGSSSGKDKSDTDKEASVVKQTLAKIQQQEQKEQAQWTPSKLSASKNVSGQIDRCREESFKQESQPQEKVSGHSTSKGERVTQNEGKRRKAEDVLKGQSSKGGDKKESSKSLVRQGSFTIEKPSPNIPIELIPHINKQTSSTPPSLALTAASRIRERSDSMDTDSSMDTTLILKDTEAVMAFLEAKLREDNKTDEGPDTPSYNRDNSISPESDVDTASTISLVTGETERKSTQKRKSFTSLYKDRCSTGSPSKDATKSSSSGAREKIEKKTKSRSSDVGSRADGRKFVQSSGRMRQPSVDLTDDDQTSSVPHSAISDIMSSDQETYSCKSHARTPLTSTDEHAHSKLEGSKVTKSKTSPVAPGSSSKSTTLPRPRPTRTSLLRRARLGEVSDSELADADKASVASEVSTTSSTSKPPTGRRNISRIDLLAQPRRTRLGSLSARSDSEATISRSSASSRTAEAIIRSGARLVPSDKFSPRIRANSISRLSDSKVKSMTSAHGSPSVNSRWRRFPTDYASTSEDEFGSNRNSPKHTRLRTSPALKTTRLQSSGSAAMPTSSSFKHRIKEQEDYIRDWTAHREEIARISQDLALIAREINDVAGEIDSVTSSGTAPSTTVSTAATTPGSAIDTREEVGDLHGEMHKLVDRVFDESLNFRKIPPLVHSKTPEGNNCRSGDPRPQPTEPPDHLTITRRRTWSRDEVMGDNLLLSSVFQFSRKIRQSIDKTAGKIRILFKDKDRNWDEIESKLRAESEVPIVKTSSMEISSILQELKRVEKQLQAINAMIDPDGTLEALNNMGFPSAILPSPPKQKSPVNNHSSPGQTPTLCPPEARVPHPAAISVSAEFENAESEADFSIHFNRFNPDGEEEDVTVHE</sequence>
<dbReference type="SMART" id="SM00240">
    <property type="entry name" value="FHA"/>
    <property type="match status" value="1"/>
</dbReference>
<comment type="subcellular location">
    <subcellularLocation>
        <location evidence="1">Cytoplasm</location>
        <location evidence="1">Cytoskeleton</location>
        <location evidence="1">Microtubule organizing center</location>
        <location evidence="1">Centrosome</location>
        <location evidence="1">Centriole</location>
    </subcellularLocation>
    <subcellularLocation>
        <location evidence="2">Cytoplasm</location>
        <location evidence="2">Cytoskeleton</location>
        <location evidence="2">Spindle</location>
    </subcellularLocation>
</comment>
<dbReference type="RefSeq" id="XP_025859173.1">
    <property type="nucleotide sequence ID" value="XM_026003388.1"/>
</dbReference>
<feature type="compositionally biased region" description="Low complexity" evidence="12">
    <location>
        <begin position="1085"/>
        <end position="1103"/>
    </location>
</feature>